<gene>
    <name evidence="1" type="ORF">S03H2_39089</name>
</gene>
<sequence length="66" mass="7774">MIFIMAEKINQEFEELIKLGEKAGISELMEVYGNFQEYIDASAEYFELFEPKFSLSTTDFTYLIKE</sequence>
<protein>
    <submittedName>
        <fullName evidence="1">Uncharacterized protein</fullName>
    </submittedName>
</protein>
<evidence type="ECO:0000313" key="1">
    <source>
        <dbReference type="EMBL" id="GAH47642.1"/>
    </source>
</evidence>
<name>X1FRN6_9ZZZZ</name>
<accession>X1FRN6</accession>
<dbReference type="EMBL" id="BARU01024137">
    <property type="protein sequence ID" value="GAH47642.1"/>
    <property type="molecule type" value="Genomic_DNA"/>
</dbReference>
<reference evidence="1" key="1">
    <citation type="journal article" date="2014" name="Front. Microbiol.">
        <title>High frequency of phylogenetically diverse reductive dehalogenase-homologous genes in deep subseafloor sedimentary metagenomes.</title>
        <authorList>
            <person name="Kawai M."/>
            <person name="Futagami T."/>
            <person name="Toyoda A."/>
            <person name="Takaki Y."/>
            <person name="Nishi S."/>
            <person name="Hori S."/>
            <person name="Arai W."/>
            <person name="Tsubouchi T."/>
            <person name="Morono Y."/>
            <person name="Uchiyama I."/>
            <person name="Ito T."/>
            <person name="Fujiyama A."/>
            <person name="Inagaki F."/>
            <person name="Takami H."/>
        </authorList>
    </citation>
    <scope>NUCLEOTIDE SEQUENCE</scope>
    <source>
        <strain evidence="1">Expedition CK06-06</strain>
    </source>
</reference>
<comment type="caution">
    <text evidence="1">The sequence shown here is derived from an EMBL/GenBank/DDBJ whole genome shotgun (WGS) entry which is preliminary data.</text>
</comment>
<feature type="non-terminal residue" evidence="1">
    <location>
        <position position="66"/>
    </location>
</feature>
<dbReference type="AlphaFoldDB" id="X1FRN6"/>
<organism evidence="1">
    <name type="scientific">marine sediment metagenome</name>
    <dbReference type="NCBI Taxonomy" id="412755"/>
    <lineage>
        <taxon>unclassified sequences</taxon>
        <taxon>metagenomes</taxon>
        <taxon>ecological metagenomes</taxon>
    </lineage>
</organism>
<proteinExistence type="predicted"/>